<proteinExistence type="predicted"/>
<name>A0A2P2NZU8_RHIMU</name>
<dbReference type="EMBL" id="GGEC01067552">
    <property type="protein sequence ID" value="MBX48036.1"/>
    <property type="molecule type" value="Transcribed_RNA"/>
</dbReference>
<dbReference type="AlphaFoldDB" id="A0A2P2NZU8"/>
<sequence>MSRDNIPETHKNKATTQQIKLTKVLAYEIATPQRVENQGSEPDISLELGAQGIHKCKCILQQNQYKISHSQRTQMPIDMNKD</sequence>
<protein>
    <submittedName>
        <fullName evidence="1">Uncharacterized protein</fullName>
    </submittedName>
</protein>
<organism evidence="1">
    <name type="scientific">Rhizophora mucronata</name>
    <name type="common">Asiatic mangrove</name>
    <dbReference type="NCBI Taxonomy" id="61149"/>
    <lineage>
        <taxon>Eukaryota</taxon>
        <taxon>Viridiplantae</taxon>
        <taxon>Streptophyta</taxon>
        <taxon>Embryophyta</taxon>
        <taxon>Tracheophyta</taxon>
        <taxon>Spermatophyta</taxon>
        <taxon>Magnoliopsida</taxon>
        <taxon>eudicotyledons</taxon>
        <taxon>Gunneridae</taxon>
        <taxon>Pentapetalae</taxon>
        <taxon>rosids</taxon>
        <taxon>fabids</taxon>
        <taxon>Malpighiales</taxon>
        <taxon>Rhizophoraceae</taxon>
        <taxon>Rhizophora</taxon>
    </lineage>
</organism>
<reference evidence="1" key="1">
    <citation type="submission" date="2018-02" db="EMBL/GenBank/DDBJ databases">
        <title>Rhizophora mucronata_Transcriptome.</title>
        <authorList>
            <person name="Meera S.P."/>
            <person name="Sreeshan A."/>
            <person name="Augustine A."/>
        </authorList>
    </citation>
    <scope>NUCLEOTIDE SEQUENCE</scope>
    <source>
        <tissue evidence="1">Leaf</tissue>
    </source>
</reference>
<evidence type="ECO:0000313" key="1">
    <source>
        <dbReference type="EMBL" id="MBX48036.1"/>
    </source>
</evidence>
<accession>A0A2P2NZU8</accession>